<evidence type="ECO:0000313" key="6">
    <source>
        <dbReference type="Proteomes" id="UP000469292"/>
    </source>
</evidence>
<dbReference type="GO" id="GO:0016757">
    <property type="term" value="F:glycosyltransferase activity"/>
    <property type="evidence" value="ECO:0007669"/>
    <property type="project" value="UniProtKB-KW"/>
</dbReference>
<comment type="caution">
    <text evidence="5">The sequence shown here is derived from an EMBL/GenBank/DDBJ whole genome shotgun (WGS) entry which is preliminary data.</text>
</comment>
<dbReference type="AlphaFoldDB" id="A0A6I5NGE7"/>
<feature type="domain" description="Glycosyltransferase subfamily 4-like N-terminal" evidence="4">
    <location>
        <begin position="18"/>
        <end position="174"/>
    </location>
</feature>
<evidence type="ECO:0000259" key="3">
    <source>
        <dbReference type="Pfam" id="PF00534"/>
    </source>
</evidence>
<keyword evidence="1" id="KW-0328">Glycosyltransferase</keyword>
<dbReference type="Gene3D" id="3.40.50.2000">
    <property type="entry name" value="Glycogen Phosphorylase B"/>
    <property type="match status" value="2"/>
</dbReference>
<dbReference type="SUPFAM" id="SSF53756">
    <property type="entry name" value="UDP-Glycosyltransferase/glycogen phosphorylase"/>
    <property type="match status" value="1"/>
</dbReference>
<evidence type="ECO:0000313" key="5">
    <source>
        <dbReference type="EMBL" id="NEG70364.1"/>
    </source>
</evidence>
<dbReference type="InterPro" id="IPR050194">
    <property type="entry name" value="Glycosyltransferase_grp1"/>
</dbReference>
<dbReference type="PANTHER" id="PTHR45947:SF3">
    <property type="entry name" value="SULFOQUINOVOSYL TRANSFERASE SQD2"/>
    <property type="match status" value="1"/>
</dbReference>
<gene>
    <name evidence="5" type="ORF">F6S87_07115</name>
</gene>
<dbReference type="Proteomes" id="UP000469292">
    <property type="component" value="Unassembled WGS sequence"/>
</dbReference>
<evidence type="ECO:0000256" key="1">
    <source>
        <dbReference type="ARBA" id="ARBA00022676"/>
    </source>
</evidence>
<organism evidence="5 6">
    <name type="scientific">Bifidobacterium choloepi</name>
    <dbReference type="NCBI Taxonomy" id="2614131"/>
    <lineage>
        <taxon>Bacteria</taxon>
        <taxon>Bacillati</taxon>
        <taxon>Actinomycetota</taxon>
        <taxon>Actinomycetes</taxon>
        <taxon>Bifidobacteriales</taxon>
        <taxon>Bifidobacteriaceae</taxon>
        <taxon>Bifidobacterium</taxon>
    </lineage>
</organism>
<dbReference type="InterPro" id="IPR001296">
    <property type="entry name" value="Glyco_trans_1"/>
</dbReference>
<dbReference type="PANTHER" id="PTHR45947">
    <property type="entry name" value="SULFOQUINOVOSYL TRANSFERASE SQD2"/>
    <property type="match status" value="1"/>
</dbReference>
<evidence type="ECO:0000256" key="2">
    <source>
        <dbReference type="ARBA" id="ARBA00022679"/>
    </source>
</evidence>
<feature type="domain" description="Glycosyl transferase family 1" evidence="3">
    <location>
        <begin position="187"/>
        <end position="307"/>
    </location>
</feature>
<dbReference type="Pfam" id="PF00534">
    <property type="entry name" value="Glycos_transf_1"/>
    <property type="match status" value="1"/>
</dbReference>
<dbReference type="EMBL" id="VYSG01000003">
    <property type="protein sequence ID" value="NEG70364.1"/>
    <property type="molecule type" value="Genomic_DNA"/>
</dbReference>
<dbReference type="GO" id="GO:1901137">
    <property type="term" value="P:carbohydrate derivative biosynthetic process"/>
    <property type="evidence" value="ECO:0007669"/>
    <property type="project" value="UniProtKB-ARBA"/>
</dbReference>
<name>A0A6I5NGE7_9BIFI</name>
<dbReference type="Pfam" id="PF13439">
    <property type="entry name" value="Glyco_transf_4"/>
    <property type="match status" value="1"/>
</dbReference>
<sequence>MHSQPIHVMHVMGGMTGGGIESVVLNYCRHMDPRRVVFDFLVHDHSPVLPVRDMTIHGGRIFTVPSYDRYPVQYLRECERIFRREHPDIVHAHMNAWNVLSLGMAHVAGVPIRVAHSHTTSNATGSARSMIKSLITKPWSRSHATHYAACTAQAASWLFGAHHLSQVFLMRNAVEPGRFAFDAHARKTVRRELGLTDGQLHIGHVGRFSYPKNHPFILDVFADLLRCRPDAHLTLVGEQNDVDVPALIRERNLERHVTVVGFRNDVSAYYSAFDALLFPSHYEGFGMVGVEAQANGLPVLMSSNISMDADLVPGLVKHLPLEADVTLWSQTLEKLAYDHVGNRDDAAYAATVAERGYGIQANAESLMQWYESLLVT</sequence>
<dbReference type="InterPro" id="IPR028098">
    <property type="entry name" value="Glyco_trans_4-like_N"/>
</dbReference>
<evidence type="ECO:0000259" key="4">
    <source>
        <dbReference type="Pfam" id="PF13439"/>
    </source>
</evidence>
<keyword evidence="2 5" id="KW-0808">Transferase</keyword>
<keyword evidence="6" id="KW-1185">Reference proteome</keyword>
<reference evidence="5 6" key="1">
    <citation type="submission" date="2019-09" db="EMBL/GenBank/DDBJ databases">
        <title>Phylogenetic characterization of a novel taxon of the genus Bifidobacterium: Bifidobacterium choloepi sp. nov.</title>
        <authorList>
            <person name="Modesto M."/>
            <person name="Satti M."/>
        </authorList>
    </citation>
    <scope>NUCLEOTIDE SEQUENCE [LARGE SCALE GENOMIC DNA]</scope>
    <source>
        <strain evidence="5 6">BRDM6</strain>
    </source>
</reference>
<proteinExistence type="predicted"/>
<protein>
    <submittedName>
        <fullName evidence="5">Glycosyltransferase family 1 protein</fullName>
    </submittedName>
</protein>
<accession>A0A6I5NGE7</accession>